<evidence type="ECO:0000313" key="2">
    <source>
        <dbReference type="Proteomes" id="UP001056120"/>
    </source>
</evidence>
<accession>A0ACB9G2T8</accession>
<dbReference type="EMBL" id="CM042032">
    <property type="protein sequence ID" value="KAI3777380.1"/>
    <property type="molecule type" value="Genomic_DNA"/>
</dbReference>
<sequence>MGVECRATTAYRWCPEDDVDALVEHRGGERGRTRTGYTRELFKLLTTYFAIGGLVQSVVLIVIDKLEEAIDDVAIEAVAFFVSCEPREGVLVLFAVALASGEGPYIEMVRKAQHGNILPNVMTVDAKGLLLQPDGLHLSTSAQVQVGKMLAHAMLQAFDPIDLGDS</sequence>
<reference evidence="1 2" key="2">
    <citation type="journal article" date="2022" name="Mol. Ecol. Resour.">
        <title>The genomes of chicory, endive, great burdock and yacon provide insights into Asteraceae paleo-polyploidization history and plant inulin production.</title>
        <authorList>
            <person name="Fan W."/>
            <person name="Wang S."/>
            <person name="Wang H."/>
            <person name="Wang A."/>
            <person name="Jiang F."/>
            <person name="Liu H."/>
            <person name="Zhao H."/>
            <person name="Xu D."/>
            <person name="Zhang Y."/>
        </authorList>
    </citation>
    <scope>NUCLEOTIDE SEQUENCE [LARGE SCALE GENOMIC DNA]</scope>
    <source>
        <strain evidence="2">cv. Yunnan</strain>
        <tissue evidence="1">Leaves</tissue>
    </source>
</reference>
<gene>
    <name evidence="1" type="ORF">L1987_47180</name>
</gene>
<dbReference type="Proteomes" id="UP001056120">
    <property type="component" value="Linkage Group LG15"/>
</dbReference>
<evidence type="ECO:0000313" key="1">
    <source>
        <dbReference type="EMBL" id="KAI3777380.1"/>
    </source>
</evidence>
<reference evidence="2" key="1">
    <citation type="journal article" date="2022" name="Mol. Ecol. Resour.">
        <title>The genomes of chicory, endive, great burdock and yacon provide insights into Asteraceae palaeo-polyploidization history and plant inulin production.</title>
        <authorList>
            <person name="Fan W."/>
            <person name="Wang S."/>
            <person name="Wang H."/>
            <person name="Wang A."/>
            <person name="Jiang F."/>
            <person name="Liu H."/>
            <person name="Zhao H."/>
            <person name="Xu D."/>
            <person name="Zhang Y."/>
        </authorList>
    </citation>
    <scope>NUCLEOTIDE SEQUENCE [LARGE SCALE GENOMIC DNA]</scope>
    <source>
        <strain evidence="2">cv. Yunnan</strain>
    </source>
</reference>
<proteinExistence type="predicted"/>
<protein>
    <submittedName>
        <fullName evidence="1">Uncharacterized protein</fullName>
    </submittedName>
</protein>
<organism evidence="1 2">
    <name type="scientific">Smallanthus sonchifolius</name>
    <dbReference type="NCBI Taxonomy" id="185202"/>
    <lineage>
        <taxon>Eukaryota</taxon>
        <taxon>Viridiplantae</taxon>
        <taxon>Streptophyta</taxon>
        <taxon>Embryophyta</taxon>
        <taxon>Tracheophyta</taxon>
        <taxon>Spermatophyta</taxon>
        <taxon>Magnoliopsida</taxon>
        <taxon>eudicotyledons</taxon>
        <taxon>Gunneridae</taxon>
        <taxon>Pentapetalae</taxon>
        <taxon>asterids</taxon>
        <taxon>campanulids</taxon>
        <taxon>Asterales</taxon>
        <taxon>Asteraceae</taxon>
        <taxon>Asteroideae</taxon>
        <taxon>Heliantheae alliance</taxon>
        <taxon>Millerieae</taxon>
        <taxon>Smallanthus</taxon>
    </lineage>
</organism>
<keyword evidence="2" id="KW-1185">Reference proteome</keyword>
<name>A0ACB9G2T8_9ASTR</name>
<comment type="caution">
    <text evidence="1">The sequence shown here is derived from an EMBL/GenBank/DDBJ whole genome shotgun (WGS) entry which is preliminary data.</text>
</comment>